<feature type="compositionally biased region" description="Polar residues" evidence="1">
    <location>
        <begin position="23"/>
        <end position="35"/>
    </location>
</feature>
<feature type="compositionally biased region" description="Basic and acidic residues" evidence="1">
    <location>
        <begin position="60"/>
        <end position="77"/>
    </location>
</feature>
<accession>A0ABT8N211</accession>
<evidence type="ECO:0000313" key="2">
    <source>
        <dbReference type="EMBL" id="MDN7241926.1"/>
    </source>
</evidence>
<organism evidence="2 3">
    <name type="scientific">Planococcus shixiaomingii</name>
    <dbReference type="NCBI Taxonomy" id="3058393"/>
    <lineage>
        <taxon>Bacteria</taxon>
        <taxon>Bacillati</taxon>
        <taxon>Bacillota</taxon>
        <taxon>Bacilli</taxon>
        <taxon>Bacillales</taxon>
        <taxon>Caryophanaceae</taxon>
        <taxon>Planococcus</taxon>
    </lineage>
</organism>
<comment type="caution">
    <text evidence="2">The sequence shown here is derived from an EMBL/GenBank/DDBJ whole genome shotgun (WGS) entry which is preliminary data.</text>
</comment>
<evidence type="ECO:0000256" key="1">
    <source>
        <dbReference type="SAM" id="MobiDB-lite"/>
    </source>
</evidence>
<sequence>MTNNHSGSGDGKREKKAVPSMDNPEQFTTDNQSIQDMFEEEQNVDTIALEDLKQNMQDEANPRETKSNSSSEEKYPD</sequence>
<proteinExistence type="predicted"/>
<dbReference type="Proteomes" id="UP001172055">
    <property type="component" value="Unassembled WGS sequence"/>
</dbReference>
<feature type="region of interest" description="Disordered" evidence="1">
    <location>
        <begin position="1"/>
        <end position="77"/>
    </location>
</feature>
<reference evidence="2 3" key="1">
    <citation type="submission" date="2023-06" db="EMBL/GenBank/DDBJ databases">
        <title>Novel species in genus Planococcus.</title>
        <authorList>
            <person name="Ning S."/>
        </authorList>
    </citation>
    <scope>NUCLEOTIDE SEQUENCE [LARGE SCALE GENOMIC DNA]</scope>
    <source>
        <strain evidence="2 3">N028</strain>
    </source>
</reference>
<evidence type="ECO:0000313" key="3">
    <source>
        <dbReference type="Proteomes" id="UP001172055"/>
    </source>
</evidence>
<dbReference type="EMBL" id="JAUJWV010000001">
    <property type="protein sequence ID" value="MDN7241926.1"/>
    <property type="molecule type" value="Genomic_DNA"/>
</dbReference>
<name>A0ABT8N211_9BACL</name>
<keyword evidence="3" id="KW-1185">Reference proteome</keyword>
<protein>
    <submittedName>
        <fullName evidence="2">Uncharacterized protein</fullName>
    </submittedName>
</protein>
<dbReference type="RefSeq" id="WP_300985968.1">
    <property type="nucleotide sequence ID" value="NZ_CP129236.1"/>
</dbReference>
<gene>
    <name evidence="2" type="ORF">QWY14_08965</name>
</gene>